<evidence type="ECO:0000313" key="3">
    <source>
        <dbReference type="EMBL" id="ODQ59964.1"/>
    </source>
</evidence>
<feature type="compositionally biased region" description="Low complexity" evidence="2">
    <location>
        <begin position="120"/>
        <end position="158"/>
    </location>
</feature>
<evidence type="ECO:0000256" key="2">
    <source>
        <dbReference type="SAM" id="MobiDB-lite"/>
    </source>
</evidence>
<evidence type="ECO:0000256" key="1">
    <source>
        <dbReference type="SAM" id="Coils"/>
    </source>
</evidence>
<sequence>MSFFGNDLAAPQSQQLNVVPEAAPLPSQVPESSNELNQQASLSEESSSSSKRQIESHPFVNQFSEVEKAISNFTKHQPFNHHYAPNVHPNRGHNNHYNNNRYNNNNNNNNNNGRFHHHNQQQQLPIVQRQQQQAPQQQIPNQQQQFFNGNNNAGLQNRFQKLPSSASQPQQQQQPLMQQQYQLQQQQLQQLQQQQQQIQLQQQQLQQQQQIQQTVVQPQQQQQFLNNDLKFDIFQQPQDLSLPLRKTASPTFNGVPMRPNSVNSFAPLEQINTGSSFGLGGSDLISTPVSNPIINGGNVDKNISLDDSTTNAYLGDLWGNSKNLRSSTSVWA</sequence>
<feature type="region of interest" description="Disordered" evidence="2">
    <location>
        <begin position="1"/>
        <end position="55"/>
    </location>
</feature>
<name>A0A1E3P437_WICAA</name>
<dbReference type="Proteomes" id="UP000094112">
    <property type="component" value="Unassembled WGS sequence"/>
</dbReference>
<organism evidence="3 4">
    <name type="scientific">Wickerhamomyces anomalus (strain ATCC 58044 / CBS 1984 / NCYC 433 / NRRL Y-366-8)</name>
    <name type="common">Yeast</name>
    <name type="synonym">Hansenula anomala</name>
    <dbReference type="NCBI Taxonomy" id="683960"/>
    <lineage>
        <taxon>Eukaryota</taxon>
        <taxon>Fungi</taxon>
        <taxon>Dikarya</taxon>
        <taxon>Ascomycota</taxon>
        <taxon>Saccharomycotina</taxon>
        <taxon>Saccharomycetes</taxon>
        <taxon>Phaffomycetales</taxon>
        <taxon>Wickerhamomycetaceae</taxon>
        <taxon>Wickerhamomyces</taxon>
    </lineage>
</organism>
<feature type="compositionally biased region" description="Low complexity" evidence="2">
    <location>
        <begin position="95"/>
        <end position="113"/>
    </location>
</feature>
<keyword evidence="4" id="KW-1185">Reference proteome</keyword>
<dbReference type="RefSeq" id="XP_019039171.1">
    <property type="nucleotide sequence ID" value="XM_019186335.1"/>
</dbReference>
<dbReference type="GeneID" id="30203581"/>
<protein>
    <submittedName>
        <fullName evidence="3">Uncharacterized protein</fullName>
    </submittedName>
</protein>
<feature type="compositionally biased region" description="Low complexity" evidence="2">
    <location>
        <begin position="41"/>
        <end position="50"/>
    </location>
</feature>
<accession>A0A1E3P437</accession>
<feature type="compositionally biased region" description="Polar residues" evidence="2">
    <location>
        <begin position="29"/>
        <end position="40"/>
    </location>
</feature>
<dbReference type="AlphaFoldDB" id="A0A1E3P437"/>
<dbReference type="OrthoDB" id="3981289at2759"/>
<feature type="region of interest" description="Disordered" evidence="2">
    <location>
        <begin position="78"/>
        <end position="174"/>
    </location>
</feature>
<evidence type="ECO:0000313" key="4">
    <source>
        <dbReference type="Proteomes" id="UP000094112"/>
    </source>
</evidence>
<feature type="coiled-coil region" evidence="1">
    <location>
        <begin position="174"/>
        <end position="211"/>
    </location>
</feature>
<proteinExistence type="predicted"/>
<dbReference type="EMBL" id="KV454210">
    <property type="protein sequence ID" value="ODQ59964.1"/>
    <property type="molecule type" value="Genomic_DNA"/>
</dbReference>
<keyword evidence="1" id="KW-0175">Coiled coil</keyword>
<reference evidence="3 4" key="1">
    <citation type="journal article" date="2016" name="Proc. Natl. Acad. Sci. U.S.A.">
        <title>Comparative genomics of biotechnologically important yeasts.</title>
        <authorList>
            <person name="Riley R."/>
            <person name="Haridas S."/>
            <person name="Wolfe K.H."/>
            <person name="Lopes M.R."/>
            <person name="Hittinger C.T."/>
            <person name="Goeker M."/>
            <person name="Salamov A.A."/>
            <person name="Wisecaver J.H."/>
            <person name="Long T.M."/>
            <person name="Calvey C.H."/>
            <person name="Aerts A.L."/>
            <person name="Barry K.W."/>
            <person name="Choi C."/>
            <person name="Clum A."/>
            <person name="Coughlan A.Y."/>
            <person name="Deshpande S."/>
            <person name="Douglass A.P."/>
            <person name="Hanson S.J."/>
            <person name="Klenk H.-P."/>
            <person name="LaButti K.M."/>
            <person name="Lapidus A."/>
            <person name="Lindquist E.A."/>
            <person name="Lipzen A.M."/>
            <person name="Meier-Kolthoff J.P."/>
            <person name="Ohm R.A."/>
            <person name="Otillar R.P."/>
            <person name="Pangilinan J.L."/>
            <person name="Peng Y."/>
            <person name="Rokas A."/>
            <person name="Rosa C.A."/>
            <person name="Scheuner C."/>
            <person name="Sibirny A.A."/>
            <person name="Slot J.C."/>
            <person name="Stielow J.B."/>
            <person name="Sun H."/>
            <person name="Kurtzman C.P."/>
            <person name="Blackwell M."/>
            <person name="Grigoriev I.V."/>
            <person name="Jeffries T.W."/>
        </authorList>
    </citation>
    <scope>NUCLEOTIDE SEQUENCE [LARGE SCALE GENOMIC DNA]</scope>
    <source>
        <strain evidence="4">ATCC 58044 / CBS 1984 / NCYC 433 / NRRL Y-366-8</strain>
    </source>
</reference>
<gene>
    <name evidence="3" type="ORF">WICANDRAFT_92049</name>
</gene>